<proteinExistence type="predicted"/>
<dbReference type="KEGG" id="ngr:NAEGRDRAFT_64917"/>
<dbReference type="GeneID" id="8860258"/>
<dbReference type="EMBL" id="GG738856">
    <property type="protein sequence ID" value="EFC47058.1"/>
    <property type="molecule type" value="Genomic_DNA"/>
</dbReference>
<evidence type="ECO:0000313" key="1">
    <source>
        <dbReference type="EMBL" id="EFC47058.1"/>
    </source>
</evidence>
<sequence>MSKFDKPAQQYIKDYLIQEEDVSEKNRKDDKIFSSLNERDKNNSVMLLSREEFKNGKPRKSELKYLEKSELRKALKLHGEEENIFNEDGGFNKQIGPRQLKNLHKAELEREEFLKMSRDVRRQKFKLMRVVENGYRSGVLNAEDDYGVFAKSSQQLKDKQNRAMVHTVTRKELLQSKANSDLGRVTLKPAEDSINISTNFNDSLMKRKGRTELNEKMHGKKDIILQNENNLQNVKRLEFIYHNQTRGKHYNIVSGEDYPIESFLVK</sequence>
<organism evidence="2">
    <name type="scientific">Naegleria gruberi</name>
    <name type="common">Amoeba</name>
    <dbReference type="NCBI Taxonomy" id="5762"/>
    <lineage>
        <taxon>Eukaryota</taxon>
        <taxon>Discoba</taxon>
        <taxon>Heterolobosea</taxon>
        <taxon>Tetramitia</taxon>
        <taxon>Eutetramitia</taxon>
        <taxon>Vahlkampfiidae</taxon>
        <taxon>Naegleria</taxon>
    </lineage>
</organism>
<gene>
    <name evidence="1" type="ORF">NAEGRDRAFT_64917</name>
</gene>
<dbReference type="InParanoid" id="D2V7T4"/>
<evidence type="ECO:0000313" key="2">
    <source>
        <dbReference type="Proteomes" id="UP000006671"/>
    </source>
</evidence>
<protein>
    <submittedName>
        <fullName evidence="1">Predicted protein</fullName>
    </submittedName>
</protein>
<dbReference type="VEuPathDB" id="AmoebaDB:NAEGRDRAFT_64917"/>
<reference evidence="1 2" key="1">
    <citation type="journal article" date="2010" name="Cell">
        <title>The genome of Naegleria gruberi illuminates early eukaryotic versatility.</title>
        <authorList>
            <person name="Fritz-Laylin L.K."/>
            <person name="Prochnik S.E."/>
            <person name="Ginger M.L."/>
            <person name="Dacks J.B."/>
            <person name="Carpenter M.L."/>
            <person name="Field M.C."/>
            <person name="Kuo A."/>
            <person name="Paredez A."/>
            <person name="Chapman J."/>
            <person name="Pham J."/>
            <person name="Shu S."/>
            <person name="Neupane R."/>
            <person name="Cipriano M."/>
            <person name="Mancuso J."/>
            <person name="Tu H."/>
            <person name="Salamov A."/>
            <person name="Lindquist E."/>
            <person name="Shapiro H."/>
            <person name="Lucas S."/>
            <person name="Grigoriev I.V."/>
            <person name="Cande W.Z."/>
            <person name="Fulton C."/>
            <person name="Rokhsar D.S."/>
            <person name="Dawson S.C."/>
        </authorList>
    </citation>
    <scope>NUCLEOTIDE SEQUENCE [LARGE SCALE GENOMIC DNA]</scope>
    <source>
        <strain evidence="1 2">NEG-M</strain>
    </source>
</reference>
<dbReference type="RefSeq" id="XP_002679802.1">
    <property type="nucleotide sequence ID" value="XM_002679756.1"/>
</dbReference>
<accession>D2V7T4</accession>
<dbReference type="OrthoDB" id="10414150at2759"/>
<dbReference type="Proteomes" id="UP000006671">
    <property type="component" value="Unassembled WGS sequence"/>
</dbReference>
<keyword evidence="2" id="KW-1185">Reference proteome</keyword>
<name>D2V7T4_NAEGR</name>
<dbReference type="AlphaFoldDB" id="D2V7T4"/>